<keyword evidence="1" id="KW-0479">Metal-binding</keyword>
<protein>
    <recommendedName>
        <fullName evidence="5">Zn(2)-C6 fungal-type domain-containing protein</fullName>
    </recommendedName>
</protein>
<feature type="region of interest" description="Disordered" evidence="3">
    <location>
        <begin position="1"/>
        <end position="36"/>
    </location>
</feature>
<dbReference type="PANTHER" id="PTHR46910:SF38">
    <property type="entry name" value="ZN(2)-C6 FUNGAL-TYPE DOMAIN-CONTAINING PROTEIN"/>
    <property type="match status" value="1"/>
</dbReference>
<dbReference type="GO" id="GO:0006351">
    <property type="term" value="P:DNA-templated transcription"/>
    <property type="evidence" value="ECO:0007669"/>
    <property type="project" value="InterPro"/>
</dbReference>
<evidence type="ECO:0000256" key="2">
    <source>
        <dbReference type="ARBA" id="ARBA00023242"/>
    </source>
</evidence>
<dbReference type="InterPro" id="IPR036864">
    <property type="entry name" value="Zn2-C6_fun-type_DNA-bd_sf"/>
</dbReference>
<evidence type="ECO:0000256" key="4">
    <source>
        <dbReference type="SAM" id="Phobius"/>
    </source>
</evidence>
<dbReference type="Gene3D" id="4.10.240.10">
    <property type="entry name" value="Zn(2)-C6 fungal-type DNA-binding domain"/>
    <property type="match status" value="1"/>
</dbReference>
<dbReference type="AlphaFoldDB" id="A0A6A4HEC8"/>
<dbReference type="SUPFAM" id="SSF57701">
    <property type="entry name" value="Zn2/Cys6 DNA-binding domain"/>
    <property type="match status" value="1"/>
</dbReference>
<keyword evidence="4" id="KW-1133">Transmembrane helix</keyword>
<feature type="region of interest" description="Disordered" evidence="3">
    <location>
        <begin position="120"/>
        <end position="154"/>
    </location>
</feature>
<dbReference type="CDD" id="cd00067">
    <property type="entry name" value="GAL4"/>
    <property type="match status" value="1"/>
</dbReference>
<dbReference type="GO" id="GO:0000981">
    <property type="term" value="F:DNA-binding transcription factor activity, RNA polymerase II-specific"/>
    <property type="evidence" value="ECO:0007669"/>
    <property type="project" value="InterPro"/>
</dbReference>
<dbReference type="SMART" id="SM00066">
    <property type="entry name" value="GAL4"/>
    <property type="match status" value="1"/>
</dbReference>
<evidence type="ECO:0000313" key="6">
    <source>
        <dbReference type="EMBL" id="KAE9395425.1"/>
    </source>
</evidence>
<reference evidence="6" key="1">
    <citation type="journal article" date="2019" name="Environ. Microbiol.">
        <title>Fungal ecological strategies reflected in gene transcription - a case study of two litter decomposers.</title>
        <authorList>
            <person name="Barbi F."/>
            <person name="Kohler A."/>
            <person name="Barry K."/>
            <person name="Baskaran P."/>
            <person name="Daum C."/>
            <person name="Fauchery L."/>
            <person name="Ihrmark K."/>
            <person name="Kuo A."/>
            <person name="LaButti K."/>
            <person name="Lipzen A."/>
            <person name="Morin E."/>
            <person name="Grigoriev I.V."/>
            <person name="Henrissat B."/>
            <person name="Lindahl B."/>
            <person name="Martin F."/>
        </authorList>
    </citation>
    <scope>NUCLEOTIDE SEQUENCE</scope>
    <source>
        <strain evidence="6">JB14</strain>
    </source>
</reference>
<evidence type="ECO:0000259" key="5">
    <source>
        <dbReference type="PROSITE" id="PS50048"/>
    </source>
</evidence>
<evidence type="ECO:0000313" key="7">
    <source>
        <dbReference type="Proteomes" id="UP000799118"/>
    </source>
</evidence>
<dbReference type="Pfam" id="PF04082">
    <property type="entry name" value="Fungal_trans"/>
    <property type="match status" value="1"/>
</dbReference>
<keyword evidence="7" id="KW-1185">Reference proteome</keyword>
<gene>
    <name evidence="6" type="ORF">BT96DRAFT_885639</name>
</gene>
<organism evidence="6 7">
    <name type="scientific">Gymnopus androsaceus JB14</name>
    <dbReference type="NCBI Taxonomy" id="1447944"/>
    <lineage>
        <taxon>Eukaryota</taxon>
        <taxon>Fungi</taxon>
        <taxon>Dikarya</taxon>
        <taxon>Basidiomycota</taxon>
        <taxon>Agaricomycotina</taxon>
        <taxon>Agaricomycetes</taxon>
        <taxon>Agaricomycetidae</taxon>
        <taxon>Agaricales</taxon>
        <taxon>Marasmiineae</taxon>
        <taxon>Omphalotaceae</taxon>
        <taxon>Gymnopus</taxon>
    </lineage>
</organism>
<feature type="compositionally biased region" description="Low complexity" evidence="3">
    <location>
        <begin position="123"/>
        <end position="144"/>
    </location>
</feature>
<dbReference type="Proteomes" id="UP000799118">
    <property type="component" value="Unassembled WGS sequence"/>
</dbReference>
<evidence type="ECO:0000256" key="1">
    <source>
        <dbReference type="ARBA" id="ARBA00022723"/>
    </source>
</evidence>
<accession>A0A6A4HEC8</accession>
<dbReference type="InterPro" id="IPR050987">
    <property type="entry name" value="AtrR-like"/>
</dbReference>
<keyword evidence="4" id="KW-0472">Membrane</keyword>
<keyword evidence="2" id="KW-0539">Nucleus</keyword>
<proteinExistence type="predicted"/>
<evidence type="ECO:0000256" key="3">
    <source>
        <dbReference type="SAM" id="MobiDB-lite"/>
    </source>
</evidence>
<feature type="transmembrane region" description="Helical" evidence="4">
    <location>
        <begin position="582"/>
        <end position="602"/>
    </location>
</feature>
<dbReference type="OrthoDB" id="39175at2759"/>
<dbReference type="PROSITE" id="PS50048">
    <property type="entry name" value="ZN2_CY6_FUNGAL_2"/>
    <property type="match status" value="1"/>
</dbReference>
<sequence>MAEDEIQGAPPAKRRASKACDECRRKKGNSNSDAMPNGVCSNCLASNVECEHSLQNQKRGPKKGYKRRQPSDAKTLVYKILAAPLSFPIPEDFQAIRDMLVDISKYARTLETKLDGLLSRAIPTPSSSNVRSPPSVPSSTPESNQGFEVDTEEEESVDVVDSLASRIENIGLGSFRRQNVTHPSQKLLRIALDIRDELNGSESRVMSSQQQRTEFWTRSPWHKIYEPEDPEYVFPEDDLMQQLVSLFFSNINMFFPLLNGPIFKQQVFEEKLHRSNPMFAATLLAVCSLGSRHCKDSRTLYDGSQSERSAGWKYFQQIRLARAKLIQPASLFEIQLYTLCSLFLHATPLSDMSSSLIGMGIIFAQEVGVHRKQPAGKTHQERVEQELWKRAYWVLVALDFFKSGGTGRPRATTEDDYDLDFPIECDDEYWIESNTGFSFVQPSGQASYVAYWNHFLRFLQIVGNVRRYIPSMRKSELSGWAESSPELLEKTLMTLALATNAWTDSIPGHLRWDPHNPNTIFFQQSAMLQTELLFFQMQVHARWIRPGPVSLLSFSSLTTCANSARNFIHILLVYHQRPDFIMLPYMIPAAFLSAVLLLINIWKQTWMNSALDPGKDLAQVHVCLDIMSLYEERSENAGRLRDVLRAVMSVSRIPSLSRQNILKRTRDGELQETPLNDRCSAPFTMPSELSFEMSPAISSPGILEPLYMGLSSDHEASNPGLSDYNQEDWDSFMTLVDELLSQTSDSNQDHVF</sequence>
<dbReference type="GO" id="GO:0003677">
    <property type="term" value="F:DNA binding"/>
    <property type="evidence" value="ECO:0007669"/>
    <property type="project" value="InterPro"/>
</dbReference>
<dbReference type="EMBL" id="ML769531">
    <property type="protein sequence ID" value="KAE9395425.1"/>
    <property type="molecule type" value="Genomic_DNA"/>
</dbReference>
<name>A0A6A4HEC8_9AGAR</name>
<feature type="domain" description="Zn(2)-C6 fungal-type" evidence="5">
    <location>
        <begin position="19"/>
        <end position="52"/>
    </location>
</feature>
<dbReference type="PANTHER" id="PTHR46910">
    <property type="entry name" value="TRANSCRIPTION FACTOR PDR1"/>
    <property type="match status" value="1"/>
</dbReference>
<dbReference type="InterPro" id="IPR001138">
    <property type="entry name" value="Zn2Cys6_DnaBD"/>
</dbReference>
<dbReference type="GO" id="GO:0008270">
    <property type="term" value="F:zinc ion binding"/>
    <property type="evidence" value="ECO:0007669"/>
    <property type="project" value="InterPro"/>
</dbReference>
<keyword evidence="4" id="KW-0812">Transmembrane</keyword>
<dbReference type="CDD" id="cd12148">
    <property type="entry name" value="fungal_TF_MHR"/>
    <property type="match status" value="1"/>
</dbReference>
<dbReference type="InterPro" id="IPR007219">
    <property type="entry name" value="XnlR_reg_dom"/>
</dbReference>
<dbReference type="SMART" id="SM00906">
    <property type="entry name" value="Fungal_trans"/>
    <property type="match status" value="1"/>
</dbReference>